<dbReference type="Gene3D" id="1.10.3210.10">
    <property type="entry name" value="Hypothetical protein af1432"/>
    <property type="match status" value="1"/>
</dbReference>
<evidence type="ECO:0000259" key="1">
    <source>
        <dbReference type="PROSITE" id="PS50883"/>
    </source>
</evidence>
<dbReference type="SUPFAM" id="SSF141868">
    <property type="entry name" value="EAL domain-like"/>
    <property type="match status" value="1"/>
</dbReference>
<evidence type="ECO:0000313" key="3">
    <source>
        <dbReference type="EMBL" id="GHG59988.1"/>
    </source>
</evidence>
<dbReference type="PROSITE" id="PS50883">
    <property type="entry name" value="EAL"/>
    <property type="match status" value="1"/>
</dbReference>
<evidence type="ECO:0000313" key="4">
    <source>
        <dbReference type="Proteomes" id="UP000659697"/>
    </source>
</evidence>
<proteinExistence type="predicted"/>
<dbReference type="Proteomes" id="UP000659697">
    <property type="component" value="Unassembled WGS sequence"/>
</dbReference>
<comment type="caution">
    <text evidence="3">The sequence shown here is derived from an EMBL/GenBank/DDBJ whole genome shotgun (WGS) entry which is preliminary data.</text>
</comment>
<evidence type="ECO:0000259" key="2">
    <source>
        <dbReference type="PROSITE" id="PS51833"/>
    </source>
</evidence>
<dbReference type="SUPFAM" id="SSF109604">
    <property type="entry name" value="HD-domain/PDEase-like"/>
    <property type="match status" value="1"/>
</dbReference>
<dbReference type="EMBL" id="BNAO01000001">
    <property type="protein sequence ID" value="GHG59988.1"/>
    <property type="molecule type" value="Genomic_DNA"/>
</dbReference>
<name>A0ABQ3KX69_9ALTE</name>
<feature type="domain" description="HDOD" evidence="2">
    <location>
        <begin position="218"/>
        <end position="405"/>
    </location>
</feature>
<accession>A0ABQ3KX69</accession>
<keyword evidence="4" id="KW-1185">Reference proteome</keyword>
<dbReference type="InterPro" id="IPR035919">
    <property type="entry name" value="EAL_sf"/>
</dbReference>
<organism evidence="3 4">
    <name type="scientific">Alishewanella longhuensis</name>
    <dbReference type="NCBI Taxonomy" id="1091037"/>
    <lineage>
        <taxon>Bacteria</taxon>
        <taxon>Pseudomonadati</taxon>
        <taxon>Pseudomonadota</taxon>
        <taxon>Gammaproteobacteria</taxon>
        <taxon>Alteromonadales</taxon>
        <taxon>Alteromonadaceae</taxon>
        <taxon>Alishewanella</taxon>
    </lineage>
</organism>
<protein>
    <submittedName>
        <fullName evidence="3">Diguanylate cyclase</fullName>
    </submittedName>
</protein>
<dbReference type="InterPro" id="IPR052340">
    <property type="entry name" value="RNase_Y/CdgJ"/>
</dbReference>
<dbReference type="Pfam" id="PF08668">
    <property type="entry name" value="HDOD"/>
    <property type="match status" value="1"/>
</dbReference>
<dbReference type="InterPro" id="IPR013976">
    <property type="entry name" value="HDOD"/>
</dbReference>
<gene>
    <name evidence="3" type="ORF">GCM10010919_03010</name>
</gene>
<dbReference type="InterPro" id="IPR001633">
    <property type="entry name" value="EAL_dom"/>
</dbReference>
<dbReference type="Pfam" id="PF00563">
    <property type="entry name" value="EAL"/>
    <property type="match status" value="1"/>
</dbReference>
<dbReference type="Gene3D" id="3.20.20.450">
    <property type="entry name" value="EAL domain"/>
    <property type="match status" value="1"/>
</dbReference>
<feature type="domain" description="EAL" evidence="1">
    <location>
        <begin position="1"/>
        <end position="224"/>
    </location>
</feature>
<dbReference type="InterPro" id="IPR014408">
    <property type="entry name" value="dGMP_Pdiesterase_EAL/HD-GYP"/>
</dbReference>
<dbReference type="PANTHER" id="PTHR33525">
    <property type="match status" value="1"/>
</dbReference>
<dbReference type="PIRSF" id="PIRSF003180">
    <property type="entry name" value="DiGMPpdiest_YuxH"/>
    <property type="match status" value="1"/>
</dbReference>
<dbReference type="SMART" id="SM00052">
    <property type="entry name" value="EAL"/>
    <property type="match status" value="1"/>
</dbReference>
<sequence length="422" mass="47681">MFVDLESLYSKIDSTFGFSDMYGYIARQPIFNVNKETIGYELLFRDGEANAFPNIDADEATSKLLMQHHLMLGVEKITANKLAFINFSEETLLHQFPTSINPESMVIEVLETVPASEALLLTLKQLHRQGYKLALDDHDFDEKWDKFLPYITYLKVDVQQFNLMQISRHLRRIAQYPLILLAERVETTEQFEKLKLLGFNLFQGYLFAKPEMLKHKQIGGNKANLLALMAEASAKQINFEQLANICQQDLSLSYKLLRFINHTGASHSKPISSLKHAMVYMGEAELKKFIALLALANLKGDAPDELVRQSLVRAKFCDQLANLQQLSSNPPSAFLTGLFSNVHLIVEQPQADLLAQLPLLEVVKSALLQRSGKLGHFLKLTEAFEHADWPLTDKLIAAMPQNAQLADVYLDAASWAEQILAS</sequence>
<dbReference type="PANTHER" id="PTHR33525:SF4">
    <property type="entry name" value="CYCLIC DI-GMP PHOSPHODIESTERASE CDGJ"/>
    <property type="match status" value="1"/>
</dbReference>
<reference evidence="4" key="1">
    <citation type="journal article" date="2019" name="Int. J. Syst. Evol. Microbiol.">
        <title>The Global Catalogue of Microorganisms (GCM) 10K type strain sequencing project: providing services to taxonomists for standard genome sequencing and annotation.</title>
        <authorList>
            <consortium name="The Broad Institute Genomics Platform"/>
            <consortium name="The Broad Institute Genome Sequencing Center for Infectious Disease"/>
            <person name="Wu L."/>
            <person name="Ma J."/>
        </authorList>
    </citation>
    <scope>NUCLEOTIDE SEQUENCE [LARGE SCALE GENOMIC DNA]</scope>
    <source>
        <strain evidence="4">CGMCC 1.7003</strain>
    </source>
</reference>
<dbReference type="PROSITE" id="PS51833">
    <property type="entry name" value="HDOD"/>
    <property type="match status" value="1"/>
</dbReference>